<comment type="caution">
    <text evidence="11">The sequence shown here is derived from an EMBL/GenBank/DDBJ whole genome shotgun (WGS) entry which is preliminary data.</text>
</comment>
<protein>
    <submittedName>
        <fullName evidence="11">Response regulator</fullName>
    </submittedName>
</protein>
<evidence type="ECO:0000256" key="3">
    <source>
        <dbReference type="ARBA" id="ARBA00022553"/>
    </source>
</evidence>
<dbReference type="Proteomes" id="UP001596250">
    <property type="component" value="Unassembled WGS sequence"/>
</dbReference>
<evidence type="ECO:0000256" key="4">
    <source>
        <dbReference type="ARBA" id="ARBA00023012"/>
    </source>
</evidence>
<dbReference type="InterPro" id="IPR051552">
    <property type="entry name" value="HptR"/>
</dbReference>
<evidence type="ECO:0000259" key="10">
    <source>
        <dbReference type="PROSITE" id="PS50110"/>
    </source>
</evidence>
<evidence type="ECO:0000259" key="9">
    <source>
        <dbReference type="PROSITE" id="PS01124"/>
    </source>
</evidence>
<dbReference type="PANTHER" id="PTHR42713">
    <property type="entry name" value="HISTIDINE KINASE-RELATED"/>
    <property type="match status" value="1"/>
</dbReference>
<dbReference type="SMART" id="SM00342">
    <property type="entry name" value="HTH_ARAC"/>
    <property type="match status" value="1"/>
</dbReference>
<dbReference type="Pfam" id="PF00072">
    <property type="entry name" value="Response_reg"/>
    <property type="match status" value="1"/>
</dbReference>
<keyword evidence="12" id="KW-1185">Reference proteome</keyword>
<dbReference type="InterPro" id="IPR018060">
    <property type="entry name" value="HTH_AraC"/>
</dbReference>
<dbReference type="PROSITE" id="PS50110">
    <property type="entry name" value="RESPONSE_REGULATORY"/>
    <property type="match status" value="1"/>
</dbReference>
<dbReference type="InterPro" id="IPR020449">
    <property type="entry name" value="Tscrpt_reg_AraC-type_HTH"/>
</dbReference>
<keyword evidence="6" id="KW-0238">DNA-binding</keyword>
<dbReference type="InterPro" id="IPR009057">
    <property type="entry name" value="Homeodomain-like_sf"/>
</dbReference>
<dbReference type="RefSeq" id="WP_379891697.1">
    <property type="nucleotide sequence ID" value="NZ_CBCSCT010000044.1"/>
</dbReference>
<evidence type="ECO:0000313" key="11">
    <source>
        <dbReference type="EMBL" id="MFC5985147.1"/>
    </source>
</evidence>
<dbReference type="PROSITE" id="PS01124">
    <property type="entry name" value="HTH_ARAC_FAMILY_2"/>
    <property type="match status" value="1"/>
</dbReference>
<dbReference type="PANTHER" id="PTHR42713:SF3">
    <property type="entry name" value="TRANSCRIPTIONAL REGULATORY PROTEIN HPTR"/>
    <property type="match status" value="1"/>
</dbReference>
<keyword evidence="4" id="KW-0902">Two-component regulatory system</keyword>
<dbReference type="EMBL" id="JBHSQV010000009">
    <property type="protein sequence ID" value="MFC5985147.1"/>
    <property type="molecule type" value="Genomic_DNA"/>
</dbReference>
<dbReference type="Gene3D" id="1.10.10.60">
    <property type="entry name" value="Homeodomain-like"/>
    <property type="match status" value="2"/>
</dbReference>
<evidence type="ECO:0000256" key="1">
    <source>
        <dbReference type="ARBA" id="ARBA00004496"/>
    </source>
</evidence>
<evidence type="ECO:0000313" key="12">
    <source>
        <dbReference type="Proteomes" id="UP001596250"/>
    </source>
</evidence>
<keyword evidence="3 8" id="KW-0597">Phosphoprotein</keyword>
<keyword evidence="5" id="KW-0805">Transcription regulation</keyword>
<dbReference type="InterPro" id="IPR018062">
    <property type="entry name" value="HTH_AraC-typ_CS"/>
</dbReference>
<gene>
    <name evidence="11" type="ORF">ACFPXP_01510</name>
</gene>
<sequence>MLGILLADDEPLSREGFLSIDWEREGFKPIGTSRSGKDTLRMVRRLAPQIVLTDIRMPDMDGIELARKIKEMKPNAKIILLSDRREIDYAIAAIEIGAISFLLKPSRPVEMVAACRKARNLIEAEQQKSAAQRRLERRLRVYSGVLRERLVPDGSASRCCETIAKAVAMMEGHYAEELTAARVAKQVHLNPVYFSRLFKKETGETFSNRLLQIRLGKAMELIRDRDIKIYEIAEKVGFKDGRYFGQIFKQHCGMSPRQFRRLLLESPNNWLDKEASDEQ</sequence>
<dbReference type="SUPFAM" id="SSF52172">
    <property type="entry name" value="CheY-like"/>
    <property type="match status" value="1"/>
</dbReference>
<accession>A0ABW1IJC8</accession>
<dbReference type="PRINTS" id="PR00032">
    <property type="entry name" value="HTHARAC"/>
</dbReference>
<evidence type="ECO:0000256" key="5">
    <source>
        <dbReference type="ARBA" id="ARBA00023015"/>
    </source>
</evidence>
<keyword evidence="7" id="KW-0804">Transcription</keyword>
<proteinExistence type="predicted"/>
<reference evidence="12" key="1">
    <citation type="journal article" date="2019" name="Int. J. Syst. Evol. Microbiol.">
        <title>The Global Catalogue of Microorganisms (GCM) 10K type strain sequencing project: providing services to taxonomists for standard genome sequencing and annotation.</title>
        <authorList>
            <consortium name="The Broad Institute Genomics Platform"/>
            <consortium name="The Broad Institute Genome Sequencing Center for Infectious Disease"/>
            <person name="Wu L."/>
            <person name="Ma J."/>
        </authorList>
    </citation>
    <scope>NUCLEOTIDE SEQUENCE [LARGE SCALE GENOMIC DNA]</scope>
    <source>
        <strain evidence="12">CCM 8749</strain>
    </source>
</reference>
<keyword evidence="2" id="KW-0963">Cytoplasm</keyword>
<dbReference type="SUPFAM" id="SSF46689">
    <property type="entry name" value="Homeodomain-like"/>
    <property type="match status" value="2"/>
</dbReference>
<dbReference type="PROSITE" id="PS00041">
    <property type="entry name" value="HTH_ARAC_FAMILY_1"/>
    <property type="match status" value="1"/>
</dbReference>
<comment type="subcellular location">
    <subcellularLocation>
        <location evidence="1">Cytoplasm</location>
    </subcellularLocation>
</comment>
<dbReference type="SMART" id="SM00448">
    <property type="entry name" value="REC"/>
    <property type="match status" value="1"/>
</dbReference>
<dbReference type="Gene3D" id="3.40.50.2300">
    <property type="match status" value="1"/>
</dbReference>
<evidence type="ECO:0000256" key="8">
    <source>
        <dbReference type="PROSITE-ProRule" id="PRU00169"/>
    </source>
</evidence>
<dbReference type="Pfam" id="PF12833">
    <property type="entry name" value="HTH_18"/>
    <property type="match status" value="1"/>
</dbReference>
<evidence type="ECO:0000256" key="7">
    <source>
        <dbReference type="ARBA" id="ARBA00023163"/>
    </source>
</evidence>
<dbReference type="InterPro" id="IPR001789">
    <property type="entry name" value="Sig_transdc_resp-reg_receiver"/>
</dbReference>
<feature type="domain" description="Response regulatory" evidence="10">
    <location>
        <begin position="3"/>
        <end position="119"/>
    </location>
</feature>
<evidence type="ECO:0000256" key="6">
    <source>
        <dbReference type="ARBA" id="ARBA00023125"/>
    </source>
</evidence>
<dbReference type="CDD" id="cd17536">
    <property type="entry name" value="REC_YesN-like"/>
    <property type="match status" value="1"/>
</dbReference>
<organism evidence="11 12">
    <name type="scientific">Marinicrinis lubricantis</name>
    <dbReference type="NCBI Taxonomy" id="2086470"/>
    <lineage>
        <taxon>Bacteria</taxon>
        <taxon>Bacillati</taxon>
        <taxon>Bacillota</taxon>
        <taxon>Bacilli</taxon>
        <taxon>Bacillales</taxon>
        <taxon>Paenibacillaceae</taxon>
    </lineage>
</organism>
<feature type="modified residue" description="4-aspartylphosphate" evidence="8">
    <location>
        <position position="54"/>
    </location>
</feature>
<dbReference type="InterPro" id="IPR011006">
    <property type="entry name" value="CheY-like_superfamily"/>
</dbReference>
<evidence type="ECO:0000256" key="2">
    <source>
        <dbReference type="ARBA" id="ARBA00022490"/>
    </source>
</evidence>
<feature type="domain" description="HTH araC/xylS-type" evidence="9">
    <location>
        <begin position="164"/>
        <end position="262"/>
    </location>
</feature>
<name>A0ABW1IJC8_9BACL</name>